<dbReference type="RefSeq" id="WP_302035688.1">
    <property type="nucleotide sequence ID" value="NZ_JAUKPO010000001.1"/>
</dbReference>
<proteinExistence type="predicted"/>
<dbReference type="Proteomes" id="UP001168528">
    <property type="component" value="Unassembled WGS sequence"/>
</dbReference>
<organism evidence="1 2">
    <name type="scientific">Rhodocytophaga aerolata</name>
    <dbReference type="NCBI Taxonomy" id="455078"/>
    <lineage>
        <taxon>Bacteria</taxon>
        <taxon>Pseudomonadati</taxon>
        <taxon>Bacteroidota</taxon>
        <taxon>Cytophagia</taxon>
        <taxon>Cytophagales</taxon>
        <taxon>Rhodocytophagaceae</taxon>
        <taxon>Rhodocytophaga</taxon>
    </lineage>
</organism>
<evidence type="ECO:0000313" key="2">
    <source>
        <dbReference type="Proteomes" id="UP001168528"/>
    </source>
</evidence>
<protein>
    <submittedName>
        <fullName evidence="1">Uncharacterized protein</fullName>
    </submittedName>
</protein>
<sequence>MTTNQQHILSMYQTVLSYMDAKPTMWNTIGPIVKSVFMFRTYVTALIQQMYIQPGQMAALYMQDKDGHMLAMSDMSLAILLKVRAYAKASNNKALLYAINYSENELRTGSEIHIVKRCQTIYNKAKDHLAELTKYGVTEERLSQLQHAINTVRPMITHRNAVANKKLAAMVNVPLLIEEARAELEKLDELVKTTIFDRRYIKMYMQLRNQTEMPLHTPSVQMSSNNLQLS</sequence>
<gene>
    <name evidence="1" type="ORF">Q0590_01425</name>
</gene>
<reference evidence="1" key="1">
    <citation type="submission" date="2023-07" db="EMBL/GenBank/DDBJ databases">
        <title>The genome sequence of Rhodocytophaga aerolata KACC 12507.</title>
        <authorList>
            <person name="Zhang X."/>
        </authorList>
    </citation>
    <scope>NUCLEOTIDE SEQUENCE</scope>
    <source>
        <strain evidence="1">KACC 12507</strain>
    </source>
</reference>
<keyword evidence="2" id="KW-1185">Reference proteome</keyword>
<dbReference type="EMBL" id="JAUKPO010000001">
    <property type="protein sequence ID" value="MDO1444887.1"/>
    <property type="molecule type" value="Genomic_DNA"/>
</dbReference>
<evidence type="ECO:0000313" key="1">
    <source>
        <dbReference type="EMBL" id="MDO1444887.1"/>
    </source>
</evidence>
<comment type="caution">
    <text evidence="1">The sequence shown here is derived from an EMBL/GenBank/DDBJ whole genome shotgun (WGS) entry which is preliminary data.</text>
</comment>
<accession>A0ABT8QYH1</accession>
<name>A0ABT8QYH1_9BACT</name>